<evidence type="ECO:0000256" key="2">
    <source>
        <dbReference type="ARBA" id="ARBA00022777"/>
    </source>
</evidence>
<gene>
    <name evidence="4" type="primary">rbsK_2</name>
    <name evidence="4" type="ORF">So717_21610</name>
</gene>
<evidence type="ECO:0000259" key="3">
    <source>
        <dbReference type="Pfam" id="PF00294"/>
    </source>
</evidence>
<sequence length="277" mass="28510">MTQVVIVGRIDGAGAEPGKGAAQAMAAARLGASVTLISTLGVEATAWPTLEALRAAHVTLAVETQMQTVPAAEPDDLNAARLTAEALLRHAPLIARAKTLLLQNEIPLEVSIRAARIARSHGVGVIMGATPAPEPIWPQQTLAAFDFLTLPAHQAAEITERTVGSLQDAEICAEALTLLGSPGAIVTLGTQGAAWKIGTSQGHRAAGRVEAVDLLGGGDCFNATLAVFLAQGCTAEQAIEMAVDASLLAALRSGLPPSLSDLLAFRAQRAASPRRPH</sequence>
<keyword evidence="5" id="KW-1185">Reference proteome</keyword>
<dbReference type="GO" id="GO:0006796">
    <property type="term" value="P:phosphate-containing compound metabolic process"/>
    <property type="evidence" value="ECO:0007669"/>
    <property type="project" value="UniProtKB-ARBA"/>
</dbReference>
<evidence type="ECO:0000313" key="4">
    <source>
        <dbReference type="EMBL" id="GFE50408.1"/>
    </source>
</evidence>
<dbReference type="PANTHER" id="PTHR10584:SF166">
    <property type="entry name" value="RIBOKINASE"/>
    <property type="match status" value="1"/>
</dbReference>
<dbReference type="Gene3D" id="3.40.1190.20">
    <property type="match status" value="1"/>
</dbReference>
<dbReference type="Proteomes" id="UP000436522">
    <property type="component" value="Unassembled WGS sequence"/>
</dbReference>
<proteinExistence type="predicted"/>
<dbReference type="GO" id="GO:0016301">
    <property type="term" value="F:kinase activity"/>
    <property type="evidence" value="ECO:0007669"/>
    <property type="project" value="UniProtKB-KW"/>
</dbReference>
<dbReference type="EMBL" id="BLIV01000003">
    <property type="protein sequence ID" value="GFE50408.1"/>
    <property type="molecule type" value="Genomic_DNA"/>
</dbReference>
<keyword evidence="1" id="KW-0808">Transferase</keyword>
<evidence type="ECO:0000313" key="5">
    <source>
        <dbReference type="Proteomes" id="UP000436522"/>
    </source>
</evidence>
<dbReference type="RefSeq" id="WP_159977064.1">
    <property type="nucleotide sequence ID" value="NZ_BLIV01000003.1"/>
</dbReference>
<comment type="caution">
    <text evidence="4">The sequence shown here is derived from an EMBL/GenBank/DDBJ whole genome shotgun (WGS) entry which is preliminary data.</text>
</comment>
<accession>A0A640VPP8</accession>
<dbReference type="PRINTS" id="PR00990">
    <property type="entry name" value="RIBOKINASE"/>
</dbReference>
<dbReference type="InterPro" id="IPR029056">
    <property type="entry name" value="Ribokinase-like"/>
</dbReference>
<dbReference type="AlphaFoldDB" id="A0A640VPP8"/>
<evidence type="ECO:0000256" key="1">
    <source>
        <dbReference type="ARBA" id="ARBA00022679"/>
    </source>
</evidence>
<name>A0A640VPP8_9RHOB</name>
<organism evidence="4 5">
    <name type="scientific">Roseobacter cerasinus</name>
    <dbReference type="NCBI Taxonomy" id="2602289"/>
    <lineage>
        <taxon>Bacteria</taxon>
        <taxon>Pseudomonadati</taxon>
        <taxon>Pseudomonadota</taxon>
        <taxon>Alphaproteobacteria</taxon>
        <taxon>Rhodobacterales</taxon>
        <taxon>Roseobacteraceae</taxon>
        <taxon>Roseobacter</taxon>
    </lineage>
</organism>
<reference evidence="4 5" key="1">
    <citation type="submission" date="2019-12" db="EMBL/GenBank/DDBJ databases">
        <title>Roseobacter cerasinus sp. nov., isolated from seawater around aquaculture.</title>
        <authorList>
            <person name="Muramatsu S."/>
            <person name="Takabe Y."/>
            <person name="Mori K."/>
            <person name="Takaichi S."/>
            <person name="Hanada S."/>
        </authorList>
    </citation>
    <scope>NUCLEOTIDE SEQUENCE [LARGE SCALE GENOMIC DNA]</scope>
    <source>
        <strain evidence="4 5">AI77</strain>
    </source>
</reference>
<dbReference type="GO" id="GO:0005829">
    <property type="term" value="C:cytosol"/>
    <property type="evidence" value="ECO:0007669"/>
    <property type="project" value="TreeGrafter"/>
</dbReference>
<feature type="domain" description="Carbohydrate kinase PfkB" evidence="3">
    <location>
        <begin position="18"/>
        <end position="255"/>
    </location>
</feature>
<dbReference type="InterPro" id="IPR002139">
    <property type="entry name" value="Ribo/fructo_kinase"/>
</dbReference>
<dbReference type="Pfam" id="PF00294">
    <property type="entry name" value="PfkB"/>
    <property type="match status" value="1"/>
</dbReference>
<dbReference type="InterPro" id="IPR011611">
    <property type="entry name" value="PfkB_dom"/>
</dbReference>
<protein>
    <submittedName>
        <fullName evidence="4">Ribokinase</fullName>
    </submittedName>
</protein>
<dbReference type="SUPFAM" id="SSF53613">
    <property type="entry name" value="Ribokinase-like"/>
    <property type="match status" value="1"/>
</dbReference>
<dbReference type="PANTHER" id="PTHR10584">
    <property type="entry name" value="SUGAR KINASE"/>
    <property type="match status" value="1"/>
</dbReference>
<dbReference type="OrthoDB" id="9775849at2"/>
<keyword evidence="2 4" id="KW-0418">Kinase</keyword>